<reference evidence="1" key="1">
    <citation type="submission" date="2014-05" db="EMBL/GenBank/DDBJ databases">
        <authorList>
            <person name="Chronopoulou M."/>
        </authorList>
    </citation>
    <scope>NUCLEOTIDE SEQUENCE</scope>
    <source>
        <tissue evidence="1">Whole organism</tissue>
    </source>
</reference>
<dbReference type="AlphaFoldDB" id="A0A0K2VBX6"/>
<organism evidence="1">
    <name type="scientific">Lepeophtheirus salmonis</name>
    <name type="common">Salmon louse</name>
    <name type="synonym">Caligus salmonis</name>
    <dbReference type="NCBI Taxonomy" id="72036"/>
    <lineage>
        <taxon>Eukaryota</taxon>
        <taxon>Metazoa</taxon>
        <taxon>Ecdysozoa</taxon>
        <taxon>Arthropoda</taxon>
        <taxon>Crustacea</taxon>
        <taxon>Multicrustacea</taxon>
        <taxon>Hexanauplia</taxon>
        <taxon>Copepoda</taxon>
        <taxon>Siphonostomatoida</taxon>
        <taxon>Caligidae</taxon>
        <taxon>Lepeophtheirus</taxon>
    </lineage>
</organism>
<sequence length="65" mass="6724">RTKCSLGPGLLTGTGGGGSRAVPAATLATLSQSSFRSRLQSSSIGILDRLTRLIVRCLTSQCFVV</sequence>
<dbReference type="EMBL" id="HACA01030055">
    <property type="protein sequence ID" value="CDW47416.1"/>
    <property type="molecule type" value="Transcribed_RNA"/>
</dbReference>
<evidence type="ECO:0000313" key="1">
    <source>
        <dbReference type="EMBL" id="CDW47416.1"/>
    </source>
</evidence>
<protein>
    <submittedName>
        <fullName evidence="1">Uncharacterized protein</fullName>
    </submittedName>
</protein>
<feature type="non-terminal residue" evidence="1">
    <location>
        <position position="1"/>
    </location>
</feature>
<accession>A0A0K2VBX6</accession>
<name>A0A0K2VBX6_LEPSM</name>
<proteinExistence type="predicted"/>